<organism evidence="2 3">
    <name type="scientific">Zongyangia hominis</name>
    <dbReference type="NCBI Taxonomy" id="2763677"/>
    <lineage>
        <taxon>Bacteria</taxon>
        <taxon>Bacillati</taxon>
        <taxon>Bacillota</taxon>
        <taxon>Clostridia</taxon>
        <taxon>Eubacteriales</taxon>
        <taxon>Oscillospiraceae</taxon>
        <taxon>Zongyangia</taxon>
    </lineage>
</organism>
<feature type="transmembrane region" description="Helical" evidence="1">
    <location>
        <begin position="12"/>
        <end position="31"/>
    </location>
</feature>
<dbReference type="RefSeq" id="WP_262398271.1">
    <property type="nucleotide sequence ID" value="NZ_JACRTC010000007.1"/>
</dbReference>
<dbReference type="AlphaFoldDB" id="A0A926EDP3"/>
<gene>
    <name evidence="2" type="ORF">H8709_10125</name>
</gene>
<keyword evidence="1" id="KW-1133">Transmembrane helix</keyword>
<evidence type="ECO:0000313" key="2">
    <source>
        <dbReference type="EMBL" id="MBC8571180.1"/>
    </source>
</evidence>
<keyword evidence="1" id="KW-0472">Membrane</keyword>
<accession>A0A926EDP3</accession>
<dbReference type="EMBL" id="JACRTC010000007">
    <property type="protein sequence ID" value="MBC8571180.1"/>
    <property type="molecule type" value="Genomic_DNA"/>
</dbReference>
<keyword evidence="3" id="KW-1185">Reference proteome</keyword>
<proteinExistence type="predicted"/>
<keyword evidence="1" id="KW-0812">Transmembrane</keyword>
<sequence length="130" mass="15437">MNWLRNSFAGRHGTDALSVALMILFLLLSFLGQLLRWPILVLLAYLPLILCFYRMLSRNHEKRWRENEAFLGFWRPIGHWCSVRFHRAQDNKTHRFFHCPQCKQTLRVPRGKGKIEIHCPKCGTTFVKKT</sequence>
<dbReference type="Proteomes" id="UP000660861">
    <property type="component" value="Unassembled WGS sequence"/>
</dbReference>
<comment type="caution">
    <text evidence="2">The sequence shown here is derived from an EMBL/GenBank/DDBJ whole genome shotgun (WGS) entry which is preliminary data.</text>
</comment>
<protein>
    <recommendedName>
        <fullName evidence="4">Zn-finger containing protein</fullName>
    </recommendedName>
</protein>
<feature type="transmembrane region" description="Helical" evidence="1">
    <location>
        <begin position="37"/>
        <end position="56"/>
    </location>
</feature>
<name>A0A926EDP3_9FIRM</name>
<evidence type="ECO:0000256" key="1">
    <source>
        <dbReference type="SAM" id="Phobius"/>
    </source>
</evidence>
<reference evidence="2" key="1">
    <citation type="submission" date="2020-08" db="EMBL/GenBank/DDBJ databases">
        <title>Genome public.</title>
        <authorList>
            <person name="Liu C."/>
            <person name="Sun Q."/>
        </authorList>
    </citation>
    <scope>NUCLEOTIDE SEQUENCE</scope>
    <source>
        <strain evidence="2">NSJ-54</strain>
    </source>
</reference>
<evidence type="ECO:0000313" key="3">
    <source>
        <dbReference type="Proteomes" id="UP000660861"/>
    </source>
</evidence>
<evidence type="ECO:0008006" key="4">
    <source>
        <dbReference type="Google" id="ProtNLM"/>
    </source>
</evidence>